<dbReference type="GO" id="GO:0016020">
    <property type="term" value="C:membrane"/>
    <property type="evidence" value="ECO:0007669"/>
    <property type="project" value="InterPro"/>
</dbReference>
<sequence>MPTVEIDGQVYTYDDDRHDKLLQFCLDHDIELPHFCYHPSMSIPANCRQCLVQVGTPERDRATGELVTDEEGNPNIQFMPGMQTSCTIGLQDGMVVKTHRTSDAVREAQKDTLEFLLINHPLDCPICDQAGHCPLQIQAYKYGPEGSRFEFRKVHKPKRVKLGPRVTLDAERCINCTRCTRFTDEISESGQLTINNRGVRNYPITAPGEDFDEAYSMNTIDLCPVGALTASDFRFKARIWEMSSSPSIVTTNATGANCEYWVRDNKVLRITPRQNMEVNEYWLPDEDRLVYDRFNDDRPEGPQVRSNGQLVNANWTQAYAKAAALLGPVDGDRIQFVGSAYATVEDNYLLTQLAEHLGADTPVYMPHIEPGAGDDWLITDDKTPNAQGCERLGIREADMQMLRTRIQNGEIDVLYVLEDDPVASELCALADLEDVDVILHYYNTTNETLPAVDVALPAAMVVETVGTYVNQDGRAQRVRPAKAIQGVNRTLMMEMGTSREDEHGTPFDRWHNESHRINCKPSWEILPQIADRVGLDLDYAKGPQAIMNEVQSALDAFEGATYDAMGLQGVALEDAEAGEPA</sequence>
<evidence type="ECO:0000256" key="2">
    <source>
        <dbReference type="ARBA" id="ARBA00005404"/>
    </source>
</evidence>
<evidence type="ECO:0000256" key="6">
    <source>
        <dbReference type="ARBA" id="ARBA00023004"/>
    </source>
</evidence>
<keyword evidence="3" id="KW-0004">4Fe-4S</keyword>
<proteinExistence type="inferred from homology"/>
<dbReference type="Gene3D" id="3.30.70.20">
    <property type="match status" value="1"/>
</dbReference>
<dbReference type="CDD" id="cd00207">
    <property type="entry name" value="fer2"/>
    <property type="match status" value="1"/>
</dbReference>
<reference evidence="12 13" key="1">
    <citation type="submission" date="2017-10" db="EMBL/GenBank/DDBJ databases">
        <title>Draft genome of Longimonas halophila.</title>
        <authorList>
            <person name="Goh K.M."/>
            <person name="Shamsir M.S."/>
            <person name="Lim S.W."/>
        </authorList>
    </citation>
    <scope>NUCLEOTIDE SEQUENCE [LARGE SCALE GENOMIC DNA]</scope>
    <source>
        <strain evidence="12 13">KCTC 42399</strain>
    </source>
</reference>
<dbReference type="EMBL" id="PDEP01000002">
    <property type="protein sequence ID" value="PEN08698.1"/>
    <property type="molecule type" value="Genomic_DNA"/>
</dbReference>
<name>A0A2H3P7R7_9BACT</name>
<dbReference type="InterPro" id="IPR050123">
    <property type="entry name" value="Prok_molybdopt-oxidoreductase"/>
</dbReference>
<dbReference type="GO" id="GO:0003954">
    <property type="term" value="F:NADH dehydrogenase activity"/>
    <property type="evidence" value="ECO:0007669"/>
    <property type="project" value="TreeGrafter"/>
</dbReference>
<evidence type="ECO:0000256" key="9">
    <source>
        <dbReference type="ARBA" id="ARBA00034078"/>
    </source>
</evidence>
<dbReference type="SUPFAM" id="SSF54862">
    <property type="entry name" value="4Fe-4S ferredoxins"/>
    <property type="match status" value="1"/>
</dbReference>
<comment type="similarity">
    <text evidence="2">Belongs to the complex I 75 kDa subunit family.</text>
</comment>
<organism evidence="12 13">
    <name type="scientific">Longimonas halophila</name>
    <dbReference type="NCBI Taxonomy" id="1469170"/>
    <lineage>
        <taxon>Bacteria</taxon>
        <taxon>Pseudomonadati</taxon>
        <taxon>Rhodothermota</taxon>
        <taxon>Rhodothermia</taxon>
        <taxon>Rhodothermales</taxon>
        <taxon>Salisaetaceae</taxon>
        <taxon>Longimonas</taxon>
    </lineage>
</organism>
<dbReference type="InterPro" id="IPR054351">
    <property type="entry name" value="NADH_UbQ_OxRdtase_ferredoxin"/>
</dbReference>
<dbReference type="Gene3D" id="3.10.20.740">
    <property type="match status" value="1"/>
</dbReference>
<comment type="cofactor">
    <cofactor evidence="1">
        <name>[4Fe-4S] cluster</name>
        <dbReference type="ChEBI" id="CHEBI:49883"/>
    </cofactor>
</comment>
<gene>
    <name evidence="12" type="ORF">CRI93_02770</name>
</gene>
<dbReference type="GO" id="GO:0048038">
    <property type="term" value="F:quinone binding"/>
    <property type="evidence" value="ECO:0007669"/>
    <property type="project" value="UniProtKB-KW"/>
</dbReference>
<evidence type="ECO:0000313" key="12">
    <source>
        <dbReference type="EMBL" id="PEN08698.1"/>
    </source>
</evidence>
<dbReference type="InterPro" id="IPR001041">
    <property type="entry name" value="2Fe-2S_ferredoxin-type"/>
</dbReference>
<dbReference type="PROSITE" id="PS00641">
    <property type="entry name" value="COMPLEX1_75K_1"/>
    <property type="match status" value="1"/>
</dbReference>
<dbReference type="InterPro" id="IPR036010">
    <property type="entry name" value="2Fe-2S_ferredoxin-like_sf"/>
</dbReference>
<evidence type="ECO:0000313" key="13">
    <source>
        <dbReference type="Proteomes" id="UP000221024"/>
    </source>
</evidence>
<dbReference type="SUPFAM" id="SSF53706">
    <property type="entry name" value="Formate dehydrogenase/DMSO reductase, domains 1-3"/>
    <property type="match status" value="1"/>
</dbReference>
<comment type="cofactor">
    <cofactor evidence="9">
        <name>[2Fe-2S] cluster</name>
        <dbReference type="ChEBI" id="CHEBI:190135"/>
    </cofactor>
</comment>
<dbReference type="PROSITE" id="PS51669">
    <property type="entry name" value="4FE4S_MOW_BIS_MGD"/>
    <property type="match status" value="1"/>
</dbReference>
<dbReference type="SMART" id="SM00929">
    <property type="entry name" value="NADH-G_4Fe-4S_3"/>
    <property type="match status" value="1"/>
</dbReference>
<keyword evidence="7" id="KW-0411">Iron-sulfur</keyword>
<dbReference type="RefSeq" id="WP_098061093.1">
    <property type="nucleotide sequence ID" value="NZ_PDEP01000002.1"/>
</dbReference>
<dbReference type="PROSITE" id="PS51839">
    <property type="entry name" value="4FE4S_HC3"/>
    <property type="match status" value="1"/>
</dbReference>
<dbReference type="InterPro" id="IPR006963">
    <property type="entry name" value="Mopterin_OxRdtase_4Fe-4S_dom"/>
</dbReference>
<dbReference type="Proteomes" id="UP000221024">
    <property type="component" value="Unassembled WGS sequence"/>
</dbReference>
<evidence type="ECO:0000256" key="1">
    <source>
        <dbReference type="ARBA" id="ARBA00001966"/>
    </source>
</evidence>
<dbReference type="InterPro" id="IPR019574">
    <property type="entry name" value="NADH_UbQ_OxRdtase_Gsu_4Fe4S-bd"/>
</dbReference>
<dbReference type="PANTHER" id="PTHR43105:SF13">
    <property type="entry name" value="NADH-UBIQUINONE OXIDOREDUCTASE 75 KDA SUBUNIT, MITOCHONDRIAL"/>
    <property type="match status" value="1"/>
</dbReference>
<comment type="caution">
    <text evidence="12">The sequence shown here is derived from an EMBL/GenBank/DDBJ whole genome shotgun (WGS) entry which is preliminary data.</text>
</comment>
<evidence type="ECO:0000256" key="7">
    <source>
        <dbReference type="ARBA" id="ARBA00023014"/>
    </source>
</evidence>
<feature type="domain" description="4Fe-4S Mo/W bis-MGD-type" evidence="10">
    <location>
        <begin position="242"/>
        <end position="298"/>
    </location>
</feature>
<dbReference type="InterPro" id="IPR006656">
    <property type="entry name" value="Mopterin_OxRdtase"/>
</dbReference>
<evidence type="ECO:0000256" key="5">
    <source>
        <dbReference type="ARBA" id="ARBA00022967"/>
    </source>
</evidence>
<keyword evidence="6" id="KW-0408">Iron</keyword>
<dbReference type="Pfam" id="PF00384">
    <property type="entry name" value="Molybdopterin"/>
    <property type="match status" value="1"/>
</dbReference>
<evidence type="ECO:0000256" key="4">
    <source>
        <dbReference type="ARBA" id="ARBA00022723"/>
    </source>
</evidence>
<dbReference type="AlphaFoldDB" id="A0A2H3P7R7"/>
<accession>A0A2H3P7R7</accession>
<dbReference type="Pfam" id="PF22151">
    <property type="entry name" value="Fer4_NDSU1"/>
    <property type="match status" value="1"/>
</dbReference>
<dbReference type="Pfam" id="PF10588">
    <property type="entry name" value="NADH-G_4Fe-4S_3"/>
    <property type="match status" value="1"/>
</dbReference>
<dbReference type="InterPro" id="IPR000283">
    <property type="entry name" value="NADH_UbQ_OxRdtase_75kDa_su_CS"/>
</dbReference>
<keyword evidence="4" id="KW-0479">Metal-binding</keyword>
<dbReference type="Gene3D" id="3.40.50.740">
    <property type="match status" value="2"/>
</dbReference>
<keyword evidence="5" id="KW-1278">Translocase</keyword>
<dbReference type="GO" id="GO:0051537">
    <property type="term" value="F:2 iron, 2 sulfur cluster binding"/>
    <property type="evidence" value="ECO:0007669"/>
    <property type="project" value="UniProtKB-KW"/>
</dbReference>
<dbReference type="PROSITE" id="PS00643">
    <property type="entry name" value="COMPLEX1_75K_3"/>
    <property type="match status" value="1"/>
</dbReference>
<keyword evidence="13" id="KW-1185">Reference proteome</keyword>
<dbReference type="GO" id="GO:0008137">
    <property type="term" value="F:NADH dehydrogenase (ubiquinone) activity"/>
    <property type="evidence" value="ECO:0007669"/>
    <property type="project" value="InterPro"/>
</dbReference>
<dbReference type="SUPFAM" id="SSF54292">
    <property type="entry name" value="2Fe-2S ferredoxin-like"/>
    <property type="match status" value="1"/>
</dbReference>
<dbReference type="GO" id="GO:0042773">
    <property type="term" value="P:ATP synthesis coupled electron transport"/>
    <property type="evidence" value="ECO:0007669"/>
    <property type="project" value="InterPro"/>
</dbReference>
<dbReference type="Pfam" id="PF22117">
    <property type="entry name" value="Fer4_Nqo3"/>
    <property type="match status" value="1"/>
</dbReference>
<dbReference type="Pfam" id="PF13510">
    <property type="entry name" value="Fer2_4"/>
    <property type="match status" value="1"/>
</dbReference>
<evidence type="ECO:0000256" key="8">
    <source>
        <dbReference type="ARBA" id="ARBA00023027"/>
    </source>
</evidence>
<evidence type="ECO:0000256" key="3">
    <source>
        <dbReference type="ARBA" id="ARBA00022485"/>
    </source>
</evidence>
<evidence type="ECO:0000259" key="11">
    <source>
        <dbReference type="PROSITE" id="PS51839"/>
    </source>
</evidence>
<evidence type="ECO:0000259" key="10">
    <source>
        <dbReference type="PROSITE" id="PS51669"/>
    </source>
</evidence>
<dbReference type="PANTHER" id="PTHR43105">
    <property type="entry name" value="RESPIRATORY NITRATE REDUCTASE"/>
    <property type="match status" value="1"/>
</dbReference>
<dbReference type="OrthoDB" id="9805142at2"/>
<feature type="domain" description="4Fe-4S His(Cys)3-ligated-type" evidence="11">
    <location>
        <begin position="104"/>
        <end position="143"/>
    </location>
</feature>
<keyword evidence="8" id="KW-0520">NAD</keyword>
<dbReference type="GO" id="GO:0046872">
    <property type="term" value="F:metal ion binding"/>
    <property type="evidence" value="ECO:0007669"/>
    <property type="project" value="UniProtKB-KW"/>
</dbReference>
<dbReference type="GO" id="GO:0051539">
    <property type="term" value="F:4 iron, 4 sulfur cluster binding"/>
    <property type="evidence" value="ECO:0007669"/>
    <property type="project" value="UniProtKB-KW"/>
</dbReference>
<protein>
    <submittedName>
        <fullName evidence="12">(2Fe-2S)-binding protein</fullName>
    </submittedName>
</protein>